<organism evidence="1 2">
    <name type="scientific">Mycobacterium kyorinense</name>
    <dbReference type="NCBI Taxonomy" id="487514"/>
    <lineage>
        <taxon>Bacteria</taxon>
        <taxon>Bacillati</taxon>
        <taxon>Actinomycetota</taxon>
        <taxon>Actinomycetes</taxon>
        <taxon>Mycobacteriales</taxon>
        <taxon>Mycobacteriaceae</taxon>
        <taxon>Mycobacterium</taxon>
    </lineage>
</organism>
<dbReference type="RefSeq" id="WP_065013604.1">
    <property type="nucleotide sequence ID" value="NZ_LZKJ01000059.1"/>
</dbReference>
<proteinExistence type="predicted"/>
<dbReference type="AlphaFoldDB" id="A0A1A2ZHS1"/>
<protein>
    <submittedName>
        <fullName evidence="1">Uncharacterized protein</fullName>
    </submittedName>
</protein>
<reference evidence="2" key="1">
    <citation type="submission" date="2016-06" db="EMBL/GenBank/DDBJ databases">
        <authorList>
            <person name="Sutton G."/>
            <person name="Brinkac L."/>
            <person name="Sanka R."/>
            <person name="Adams M."/>
            <person name="Lau E."/>
            <person name="Sam S."/>
            <person name="Sreng N."/>
            <person name="Him V."/>
            <person name="Kerleguer A."/>
            <person name="Cheng S."/>
        </authorList>
    </citation>
    <scope>NUCLEOTIDE SEQUENCE [LARGE SCALE GENOMIC DNA]</scope>
    <source>
        <strain evidence="2">E861</strain>
    </source>
</reference>
<name>A0A1A2ZHS1_9MYCO</name>
<evidence type="ECO:0000313" key="2">
    <source>
        <dbReference type="Proteomes" id="UP000093592"/>
    </source>
</evidence>
<dbReference type="Proteomes" id="UP000093592">
    <property type="component" value="Unassembled WGS sequence"/>
</dbReference>
<gene>
    <name evidence="1" type="ORF">A5707_16375</name>
</gene>
<evidence type="ECO:0000313" key="1">
    <source>
        <dbReference type="EMBL" id="OBI49790.1"/>
    </source>
</evidence>
<sequence>MTEIGKNEKLKPSTQFSMDNPWGAYWNALFPPRVVSPWIDFKRRSSGYNVARRLWDQREHFRRAYEAVYGPDPEGWPSQHPGVVLDEVLWIAHAACLRCRWFDARGHYMKDPDGLWGALALARRHETSDGSFVG</sequence>
<dbReference type="EMBL" id="LZKJ01000059">
    <property type="protein sequence ID" value="OBI49790.1"/>
    <property type="molecule type" value="Genomic_DNA"/>
</dbReference>
<accession>A0A1A2ZHS1</accession>
<comment type="caution">
    <text evidence="1">The sequence shown here is derived from an EMBL/GenBank/DDBJ whole genome shotgun (WGS) entry which is preliminary data.</text>
</comment>